<proteinExistence type="predicted"/>
<dbReference type="InterPro" id="IPR036397">
    <property type="entry name" value="RNaseH_sf"/>
</dbReference>
<sequence>IAYYPQTNGLIKRFNKTLCFTLLKLVGDYKNIWDTLLSSFVRPTTTTRRRNLRKLLEQSLDLHIKKITDQLDQQRLQAQNNIKE</sequence>
<protein>
    <submittedName>
        <fullName evidence="1">23924_t:CDS:1</fullName>
    </submittedName>
</protein>
<dbReference type="Gene3D" id="3.30.420.10">
    <property type="entry name" value="Ribonuclease H-like superfamily/Ribonuclease H"/>
    <property type="match status" value="1"/>
</dbReference>
<feature type="non-terminal residue" evidence="1">
    <location>
        <position position="84"/>
    </location>
</feature>
<name>A0ABN7WLM9_GIGMA</name>
<reference evidence="1 2" key="1">
    <citation type="submission" date="2021-06" db="EMBL/GenBank/DDBJ databases">
        <authorList>
            <person name="Kallberg Y."/>
            <person name="Tangrot J."/>
            <person name="Rosling A."/>
        </authorList>
    </citation>
    <scope>NUCLEOTIDE SEQUENCE [LARGE SCALE GENOMIC DNA]</scope>
    <source>
        <strain evidence="1 2">120-4 pot B 10/14</strain>
    </source>
</reference>
<comment type="caution">
    <text evidence="1">The sequence shown here is derived from an EMBL/GenBank/DDBJ whole genome shotgun (WGS) entry which is preliminary data.</text>
</comment>
<accession>A0ABN7WLM9</accession>
<dbReference type="EMBL" id="CAJVQB010048062">
    <property type="protein sequence ID" value="CAG8833795.1"/>
    <property type="molecule type" value="Genomic_DNA"/>
</dbReference>
<dbReference type="InterPro" id="IPR012337">
    <property type="entry name" value="RNaseH-like_sf"/>
</dbReference>
<evidence type="ECO:0000313" key="1">
    <source>
        <dbReference type="EMBL" id="CAG8833795.1"/>
    </source>
</evidence>
<dbReference type="Proteomes" id="UP000789901">
    <property type="component" value="Unassembled WGS sequence"/>
</dbReference>
<keyword evidence="2" id="KW-1185">Reference proteome</keyword>
<feature type="non-terminal residue" evidence="1">
    <location>
        <position position="1"/>
    </location>
</feature>
<gene>
    <name evidence="1" type="ORF">GMARGA_LOCUS31730</name>
</gene>
<dbReference type="SUPFAM" id="SSF53098">
    <property type="entry name" value="Ribonuclease H-like"/>
    <property type="match status" value="1"/>
</dbReference>
<evidence type="ECO:0000313" key="2">
    <source>
        <dbReference type="Proteomes" id="UP000789901"/>
    </source>
</evidence>
<organism evidence="1 2">
    <name type="scientific">Gigaspora margarita</name>
    <dbReference type="NCBI Taxonomy" id="4874"/>
    <lineage>
        <taxon>Eukaryota</taxon>
        <taxon>Fungi</taxon>
        <taxon>Fungi incertae sedis</taxon>
        <taxon>Mucoromycota</taxon>
        <taxon>Glomeromycotina</taxon>
        <taxon>Glomeromycetes</taxon>
        <taxon>Diversisporales</taxon>
        <taxon>Gigasporaceae</taxon>
        <taxon>Gigaspora</taxon>
    </lineage>
</organism>